<feature type="transmembrane region" description="Helical" evidence="9">
    <location>
        <begin position="6"/>
        <end position="26"/>
    </location>
</feature>
<protein>
    <submittedName>
        <fullName evidence="10">ABC transporter permease</fullName>
    </submittedName>
</protein>
<feature type="transmembrane region" description="Helical" evidence="9">
    <location>
        <begin position="262"/>
        <end position="281"/>
    </location>
</feature>
<accession>A0A154WEZ7</accession>
<dbReference type="InterPro" id="IPR001851">
    <property type="entry name" value="ABC_transp_permease"/>
</dbReference>
<reference evidence="10 11" key="1">
    <citation type="submission" date="2015-12" db="EMBL/GenBank/DDBJ databases">
        <title>Genome sequence of Oceanibaculum pacificum MCCC 1A02656.</title>
        <authorList>
            <person name="Lu L."/>
            <person name="Lai Q."/>
            <person name="Shao Z."/>
            <person name="Qian P."/>
        </authorList>
    </citation>
    <scope>NUCLEOTIDE SEQUENCE [LARGE SCALE GENOMIC DNA]</scope>
    <source>
        <strain evidence="10 11">MCCC 1A02656</strain>
    </source>
</reference>
<feature type="transmembrane region" description="Helical" evidence="9">
    <location>
        <begin position="92"/>
        <end position="110"/>
    </location>
</feature>
<evidence type="ECO:0000313" key="10">
    <source>
        <dbReference type="EMBL" id="KZD12098.1"/>
    </source>
</evidence>
<dbReference type="PANTHER" id="PTHR11795">
    <property type="entry name" value="BRANCHED-CHAIN AMINO ACID TRANSPORT SYSTEM PERMEASE PROTEIN LIVH"/>
    <property type="match status" value="1"/>
</dbReference>
<evidence type="ECO:0000256" key="2">
    <source>
        <dbReference type="ARBA" id="ARBA00022448"/>
    </source>
</evidence>
<dbReference type="GO" id="GO:0022857">
    <property type="term" value="F:transmembrane transporter activity"/>
    <property type="evidence" value="ECO:0007669"/>
    <property type="project" value="InterPro"/>
</dbReference>
<keyword evidence="4 9" id="KW-0812">Transmembrane</keyword>
<keyword evidence="5" id="KW-0029">Amino-acid transport</keyword>
<dbReference type="STRING" id="580166.AUP43_05365"/>
<evidence type="ECO:0000256" key="9">
    <source>
        <dbReference type="SAM" id="Phobius"/>
    </source>
</evidence>
<keyword evidence="6 9" id="KW-1133">Transmembrane helix</keyword>
<evidence type="ECO:0000313" key="11">
    <source>
        <dbReference type="Proteomes" id="UP000076400"/>
    </source>
</evidence>
<dbReference type="InterPro" id="IPR052157">
    <property type="entry name" value="BCAA_transport_permease"/>
</dbReference>
<evidence type="ECO:0000256" key="8">
    <source>
        <dbReference type="ARBA" id="ARBA00037998"/>
    </source>
</evidence>
<evidence type="ECO:0000256" key="3">
    <source>
        <dbReference type="ARBA" id="ARBA00022475"/>
    </source>
</evidence>
<proteinExistence type="inferred from homology"/>
<keyword evidence="7 9" id="KW-0472">Membrane</keyword>
<dbReference type="Proteomes" id="UP000076400">
    <property type="component" value="Unassembled WGS sequence"/>
</dbReference>
<evidence type="ECO:0000256" key="4">
    <source>
        <dbReference type="ARBA" id="ARBA00022692"/>
    </source>
</evidence>
<evidence type="ECO:0000256" key="7">
    <source>
        <dbReference type="ARBA" id="ARBA00023136"/>
    </source>
</evidence>
<feature type="transmembrane region" description="Helical" evidence="9">
    <location>
        <begin position="33"/>
        <end position="53"/>
    </location>
</feature>
<dbReference type="CDD" id="cd06582">
    <property type="entry name" value="TM_PBP1_LivH_like"/>
    <property type="match status" value="1"/>
</dbReference>
<gene>
    <name evidence="10" type="ORF">AUP43_05365</name>
</gene>
<dbReference type="GO" id="GO:0006865">
    <property type="term" value="P:amino acid transport"/>
    <property type="evidence" value="ECO:0007669"/>
    <property type="project" value="UniProtKB-KW"/>
</dbReference>
<evidence type="ECO:0000256" key="1">
    <source>
        <dbReference type="ARBA" id="ARBA00004651"/>
    </source>
</evidence>
<feature type="transmembrane region" description="Helical" evidence="9">
    <location>
        <begin position="130"/>
        <end position="157"/>
    </location>
</feature>
<dbReference type="EMBL" id="LPXN01000057">
    <property type="protein sequence ID" value="KZD12098.1"/>
    <property type="molecule type" value="Genomic_DNA"/>
</dbReference>
<comment type="caution">
    <text evidence="10">The sequence shown here is derived from an EMBL/GenBank/DDBJ whole genome shotgun (WGS) entry which is preliminary data.</text>
</comment>
<dbReference type="OrthoDB" id="8254706at2"/>
<sequence>MLFSSLISGLAIGSMYGLLALGYHVTWAVSRTVNFALGSSMMLGAVFCYSLAVTFGWPILLAVPASLVLCVLYGLLVERVAVRPFRQRNSDAWLMATVAAGILVDNIVLFTFGKEPRGMPSALAEAPLMIFGAGVMPLQLVIPAVGIGIALAFWAASKYTGYGKAMLAVVQNARAAQLMGISVPAVIMFSYGLSALLAGVAGILIAPLYTVSSTMGFLFGVKAFAVAILGGMDNPWGVVAAGLIFGVIEAMVIALFGSSYTYILTFGLVIGLLVLRPHGLFGRAGVNKV</sequence>
<dbReference type="PANTHER" id="PTHR11795:SF445">
    <property type="entry name" value="AMINO ACID ABC TRANSPORTER PERMEASE PROTEIN"/>
    <property type="match status" value="1"/>
</dbReference>
<comment type="similarity">
    <text evidence="8">Belongs to the binding-protein-dependent transport system permease family. LivHM subfamily.</text>
</comment>
<dbReference type="AlphaFoldDB" id="A0A154WEZ7"/>
<organism evidence="10 11">
    <name type="scientific">Oceanibaculum pacificum</name>
    <dbReference type="NCBI Taxonomy" id="580166"/>
    <lineage>
        <taxon>Bacteria</taxon>
        <taxon>Pseudomonadati</taxon>
        <taxon>Pseudomonadota</taxon>
        <taxon>Alphaproteobacteria</taxon>
        <taxon>Rhodospirillales</taxon>
        <taxon>Oceanibaculaceae</taxon>
        <taxon>Oceanibaculum</taxon>
    </lineage>
</organism>
<feature type="transmembrane region" description="Helical" evidence="9">
    <location>
        <begin position="178"/>
        <end position="205"/>
    </location>
</feature>
<dbReference type="Pfam" id="PF02653">
    <property type="entry name" value="BPD_transp_2"/>
    <property type="match status" value="1"/>
</dbReference>
<keyword evidence="3" id="KW-1003">Cell membrane</keyword>
<evidence type="ECO:0000256" key="5">
    <source>
        <dbReference type="ARBA" id="ARBA00022970"/>
    </source>
</evidence>
<feature type="transmembrane region" description="Helical" evidence="9">
    <location>
        <begin position="59"/>
        <end position="80"/>
    </location>
</feature>
<evidence type="ECO:0000256" key="6">
    <source>
        <dbReference type="ARBA" id="ARBA00022989"/>
    </source>
</evidence>
<name>A0A154WEZ7_9PROT</name>
<keyword evidence="2" id="KW-0813">Transport</keyword>
<keyword evidence="11" id="KW-1185">Reference proteome</keyword>
<comment type="subcellular location">
    <subcellularLocation>
        <location evidence="1">Cell membrane</location>
        <topology evidence="1">Multi-pass membrane protein</topology>
    </subcellularLocation>
</comment>
<dbReference type="GO" id="GO:0005886">
    <property type="term" value="C:plasma membrane"/>
    <property type="evidence" value="ECO:0007669"/>
    <property type="project" value="UniProtKB-SubCell"/>
</dbReference>